<evidence type="ECO:0000313" key="2">
    <source>
        <dbReference type="Proteomes" id="UP000538929"/>
    </source>
</evidence>
<keyword evidence="1" id="KW-0378">Hydrolase</keyword>
<accession>A0A7W3TC00</accession>
<sequence>MKPQQELSELLSGVRTLLVDFDGPFCSVFAGLSAGEVAERMRRQLVDAGHDVRSDWKAEHDPLALLRRIADEAPGSVPDADRILAALETEAARLARPNPEMSAVLDAAVHASRDVIVVSNNAGSAIRCYLENHRLTHQVPKVVGRRSGEPESMKPSPRLLLDAMESGRDASEYVFIGDAVRDVEAGHAAGVHTIGYANKQRKEQALADAGAVVVMTSLFPIAEALATSTLRI</sequence>
<keyword evidence="2" id="KW-1185">Reference proteome</keyword>
<gene>
    <name evidence="1" type="ORF">FNQ90_08130</name>
</gene>
<dbReference type="PANTHER" id="PTHR43434">
    <property type="entry name" value="PHOSPHOGLYCOLATE PHOSPHATASE"/>
    <property type="match status" value="1"/>
</dbReference>
<dbReference type="CDD" id="cd01427">
    <property type="entry name" value="HAD_like"/>
    <property type="match status" value="1"/>
</dbReference>
<dbReference type="InterPro" id="IPR041492">
    <property type="entry name" value="HAD_2"/>
</dbReference>
<dbReference type="Proteomes" id="UP000538929">
    <property type="component" value="Unassembled WGS sequence"/>
</dbReference>
<dbReference type="InterPro" id="IPR023214">
    <property type="entry name" value="HAD_sf"/>
</dbReference>
<dbReference type="Pfam" id="PF13419">
    <property type="entry name" value="HAD_2"/>
    <property type="match status" value="1"/>
</dbReference>
<dbReference type="InterPro" id="IPR036412">
    <property type="entry name" value="HAD-like_sf"/>
</dbReference>
<dbReference type="EMBL" id="VKHT01000170">
    <property type="protein sequence ID" value="MBB0244079.1"/>
    <property type="molecule type" value="Genomic_DNA"/>
</dbReference>
<dbReference type="GO" id="GO:0005829">
    <property type="term" value="C:cytosol"/>
    <property type="evidence" value="ECO:0007669"/>
    <property type="project" value="TreeGrafter"/>
</dbReference>
<name>A0A7W3TC00_9ACTN</name>
<dbReference type="InterPro" id="IPR050155">
    <property type="entry name" value="HAD-like_hydrolase_sf"/>
</dbReference>
<evidence type="ECO:0000313" key="1">
    <source>
        <dbReference type="EMBL" id="MBB0244079.1"/>
    </source>
</evidence>
<dbReference type="AlphaFoldDB" id="A0A7W3TC00"/>
<protein>
    <submittedName>
        <fullName evidence="1">HAD hydrolase-like protein</fullName>
    </submittedName>
</protein>
<comment type="caution">
    <text evidence="1">The sequence shown here is derived from an EMBL/GenBank/DDBJ whole genome shotgun (WGS) entry which is preliminary data.</text>
</comment>
<reference evidence="2" key="1">
    <citation type="submission" date="2019-10" db="EMBL/GenBank/DDBJ databases">
        <title>Streptomyces sp. nov., a novel actinobacterium isolated from alkaline environment.</title>
        <authorList>
            <person name="Golinska P."/>
        </authorList>
    </citation>
    <scope>NUCLEOTIDE SEQUENCE [LARGE SCALE GENOMIC DNA]</scope>
    <source>
        <strain evidence="2">DSM 42118</strain>
    </source>
</reference>
<dbReference type="GO" id="GO:0008967">
    <property type="term" value="F:phosphoglycolate phosphatase activity"/>
    <property type="evidence" value="ECO:0007669"/>
    <property type="project" value="TreeGrafter"/>
</dbReference>
<organism evidence="1 2">
    <name type="scientific">Streptomyces alkaliphilus</name>
    <dbReference type="NCBI Taxonomy" id="1472722"/>
    <lineage>
        <taxon>Bacteria</taxon>
        <taxon>Bacillati</taxon>
        <taxon>Actinomycetota</taxon>
        <taxon>Actinomycetes</taxon>
        <taxon>Kitasatosporales</taxon>
        <taxon>Streptomycetaceae</taxon>
        <taxon>Streptomyces</taxon>
    </lineage>
</organism>
<proteinExistence type="predicted"/>
<dbReference type="PANTHER" id="PTHR43434:SF1">
    <property type="entry name" value="PHOSPHOGLYCOLATE PHOSPHATASE"/>
    <property type="match status" value="1"/>
</dbReference>
<dbReference type="Gene3D" id="3.40.50.1000">
    <property type="entry name" value="HAD superfamily/HAD-like"/>
    <property type="match status" value="1"/>
</dbReference>
<dbReference type="SUPFAM" id="SSF56784">
    <property type="entry name" value="HAD-like"/>
    <property type="match status" value="1"/>
</dbReference>
<dbReference type="GO" id="GO:0006281">
    <property type="term" value="P:DNA repair"/>
    <property type="evidence" value="ECO:0007669"/>
    <property type="project" value="TreeGrafter"/>
</dbReference>
<dbReference type="RefSeq" id="WP_182605760.1">
    <property type="nucleotide sequence ID" value="NZ_VKHT01000170.1"/>
</dbReference>